<keyword evidence="2" id="KW-1185">Reference proteome</keyword>
<dbReference type="EMBL" id="BNJQ01000009">
    <property type="protein sequence ID" value="GHP05261.1"/>
    <property type="molecule type" value="Genomic_DNA"/>
</dbReference>
<reference evidence="1" key="1">
    <citation type="submission" date="2020-10" db="EMBL/GenBank/DDBJ databases">
        <title>Unveiling of a novel bifunctional photoreceptor, Dualchrome1, isolated from a cosmopolitan green alga.</title>
        <authorList>
            <person name="Suzuki S."/>
            <person name="Kawachi M."/>
        </authorList>
    </citation>
    <scope>NUCLEOTIDE SEQUENCE</scope>
    <source>
        <strain evidence="1">NIES 2893</strain>
    </source>
</reference>
<organism evidence="1 2">
    <name type="scientific">Pycnococcus provasolii</name>
    <dbReference type="NCBI Taxonomy" id="41880"/>
    <lineage>
        <taxon>Eukaryota</taxon>
        <taxon>Viridiplantae</taxon>
        <taxon>Chlorophyta</taxon>
        <taxon>Pseudoscourfieldiophyceae</taxon>
        <taxon>Pseudoscourfieldiales</taxon>
        <taxon>Pycnococcaceae</taxon>
        <taxon>Pycnococcus</taxon>
    </lineage>
</organism>
<dbReference type="Proteomes" id="UP000660262">
    <property type="component" value="Unassembled WGS sequence"/>
</dbReference>
<evidence type="ECO:0000313" key="2">
    <source>
        <dbReference type="Proteomes" id="UP000660262"/>
    </source>
</evidence>
<protein>
    <submittedName>
        <fullName evidence="1">Uncharacterized protein</fullName>
    </submittedName>
</protein>
<dbReference type="AlphaFoldDB" id="A0A830HI08"/>
<proteinExistence type="predicted"/>
<sequence>MPVMVGSSSHHRGVSRASQSVSLRTLNATASLKLREHIRVTQRILKATSWLLLLGVYILYLVAQTDTRGAYTTHNAIAHILQLGSSNGKGDTRTGGGGARLHGVVSYLRRAFVDQAWRDPVCGDGICEAPYESPGQCVADCGTDGTSVRAVLRVAADFRHTRVPEDALQRPARWNLCRRDDERARAGLVDDLCFYRDSQRVDRDAKVAELTVRPGVKEPL</sequence>
<gene>
    <name evidence="1" type="ORF">PPROV_000401300</name>
</gene>
<dbReference type="OrthoDB" id="537431at2759"/>
<evidence type="ECO:0000313" key="1">
    <source>
        <dbReference type="EMBL" id="GHP05261.1"/>
    </source>
</evidence>
<accession>A0A830HI08</accession>
<comment type="caution">
    <text evidence="1">The sequence shown here is derived from an EMBL/GenBank/DDBJ whole genome shotgun (WGS) entry which is preliminary data.</text>
</comment>
<name>A0A830HI08_9CHLO</name>